<dbReference type="AlphaFoldDB" id="A0A4Q5HF45"/>
<dbReference type="EMBL" id="RCXO01000011">
    <property type="protein sequence ID" value="RYT80469.1"/>
    <property type="molecule type" value="Genomic_DNA"/>
</dbReference>
<proteinExistence type="predicted"/>
<accession>A0A4Q5HF45</accession>
<dbReference type="RefSeq" id="WP_117691339.1">
    <property type="nucleotide sequence ID" value="NZ_BAABZC010000001.1"/>
</dbReference>
<evidence type="ECO:0008006" key="3">
    <source>
        <dbReference type="Google" id="ProtNLM"/>
    </source>
</evidence>
<keyword evidence="2" id="KW-1185">Reference proteome</keyword>
<name>A0A4Q5HF45_9BACE</name>
<evidence type="ECO:0000313" key="2">
    <source>
        <dbReference type="Proteomes" id="UP000291191"/>
    </source>
</evidence>
<dbReference type="Proteomes" id="UP000291191">
    <property type="component" value="Unassembled WGS sequence"/>
</dbReference>
<organism evidence="1 2">
    <name type="scientific">Bacteroides intestinalis</name>
    <dbReference type="NCBI Taxonomy" id="329854"/>
    <lineage>
        <taxon>Bacteria</taxon>
        <taxon>Pseudomonadati</taxon>
        <taxon>Bacteroidota</taxon>
        <taxon>Bacteroidia</taxon>
        <taxon>Bacteroidales</taxon>
        <taxon>Bacteroidaceae</taxon>
        <taxon>Bacteroides</taxon>
    </lineage>
</organism>
<evidence type="ECO:0000313" key="1">
    <source>
        <dbReference type="EMBL" id="RYT80469.1"/>
    </source>
</evidence>
<comment type="caution">
    <text evidence="1">The sequence shown here is derived from an EMBL/GenBank/DDBJ whole genome shotgun (WGS) entry which is preliminary data.</text>
</comment>
<dbReference type="OrthoDB" id="1098026at2"/>
<reference evidence="1 2" key="1">
    <citation type="journal article" date="2019" name="Science, e1252229">
        <title>Invertible promoters mediate bacterial phase variation, antibiotic resistance, and host adaptation in the gut.</title>
        <authorList>
            <person name="Jiang X."/>
            <person name="Hall A.B."/>
            <person name="Arthur T.D."/>
            <person name="Plichta D.R."/>
            <person name="Covington C.T."/>
            <person name="Poyet M."/>
            <person name="Crothers J."/>
            <person name="Moses P.L."/>
            <person name="Tolonen A.C."/>
            <person name="Vlamakis H."/>
            <person name="Alm E.J."/>
            <person name="Xavier R.J."/>
        </authorList>
    </citation>
    <scope>NUCLEOTIDE SEQUENCE [LARGE SCALE GENOMIC DNA]</scope>
    <source>
        <strain evidence="2">bf_0095</strain>
    </source>
</reference>
<gene>
    <name evidence="1" type="ORF">EAJ06_10095</name>
</gene>
<protein>
    <recommendedName>
        <fullName evidence="3">Transcription regulator BetR N-terminal domain-containing protein</fullName>
    </recommendedName>
</protein>
<sequence>MTKNYIVKELINEMKERIPPGQNLANYLTDTLYMGKEAVYRRLRGEVAFTFDEIAVISHNLGISIDQIIGNHLSNRVTFDVNLLHSPNLYESYHEIVERYLRIFNSMKGDSATEVYSATNTIPFTFYSAYEYLSKFRLCRWIYQNGKVKTPNSLSDMHVPDKIVASHKKLSEGLKRAGKTYFIWDSNVFSSFVKEIKYFAGLNLISTPDVMYLKNELQQLLIDLEHLSVKGEYSNGHELYIYLSNIDFEATYTYVANKDYQISLFRVYSINSMDSQSPQICEIQKNWIQSLRRHSTLISGSGEAQRIAFIEKQRSIIETL</sequence>